<protein>
    <submittedName>
        <fullName evidence="1">Uncharacterized protein</fullName>
    </submittedName>
</protein>
<reference evidence="1 2" key="1">
    <citation type="journal article" date="2018" name="Mol. Biol. Evol.">
        <title>Broad Genomic Sampling Reveals a Smut Pathogenic Ancestry of the Fungal Clade Ustilaginomycotina.</title>
        <authorList>
            <person name="Kijpornyongpan T."/>
            <person name="Mondo S.J."/>
            <person name="Barry K."/>
            <person name="Sandor L."/>
            <person name="Lee J."/>
            <person name="Lipzen A."/>
            <person name="Pangilinan J."/>
            <person name="LaButti K."/>
            <person name="Hainaut M."/>
            <person name="Henrissat B."/>
            <person name="Grigoriev I.V."/>
            <person name="Spatafora J.W."/>
            <person name="Aime M.C."/>
        </authorList>
    </citation>
    <scope>NUCLEOTIDE SEQUENCE [LARGE SCALE GENOMIC DNA]</scope>
    <source>
        <strain evidence="1 2">MCA 3645</strain>
    </source>
</reference>
<sequence>MLASEMRRRSQLRVRSRCSSVKCVTALFFSMNSRGATVARYSKLPPSIISNFNENDHRFHRIQTHSSLYRPLCVTDPLMPKTASPVRLPTPSHRVGAVYWTRVFASIETPHPRATVLSASGATPSLHSQGTLFCSFSQNDMLHKDMSWFCL</sequence>
<dbReference type="Proteomes" id="UP000246740">
    <property type="component" value="Unassembled WGS sequence"/>
</dbReference>
<dbReference type="EMBL" id="KZ819189">
    <property type="protein sequence ID" value="PWZ02270.1"/>
    <property type="molecule type" value="Genomic_DNA"/>
</dbReference>
<accession>A0A317XWH5</accession>
<gene>
    <name evidence="1" type="ORF">BCV70DRAFT_60565</name>
</gene>
<dbReference type="InParanoid" id="A0A317XWH5"/>
<evidence type="ECO:0000313" key="1">
    <source>
        <dbReference type="EMBL" id="PWZ02270.1"/>
    </source>
</evidence>
<keyword evidence="2" id="KW-1185">Reference proteome</keyword>
<proteinExistence type="predicted"/>
<organism evidence="1 2">
    <name type="scientific">Testicularia cyperi</name>
    <dbReference type="NCBI Taxonomy" id="1882483"/>
    <lineage>
        <taxon>Eukaryota</taxon>
        <taxon>Fungi</taxon>
        <taxon>Dikarya</taxon>
        <taxon>Basidiomycota</taxon>
        <taxon>Ustilaginomycotina</taxon>
        <taxon>Ustilaginomycetes</taxon>
        <taxon>Ustilaginales</taxon>
        <taxon>Anthracoideaceae</taxon>
        <taxon>Testicularia</taxon>
    </lineage>
</organism>
<dbReference type="AlphaFoldDB" id="A0A317XWH5"/>
<name>A0A317XWH5_9BASI</name>
<evidence type="ECO:0000313" key="2">
    <source>
        <dbReference type="Proteomes" id="UP000246740"/>
    </source>
</evidence>